<dbReference type="Proteomes" id="UP001500067">
    <property type="component" value="Unassembled WGS sequence"/>
</dbReference>
<dbReference type="InterPro" id="IPR008969">
    <property type="entry name" value="CarboxyPept-like_regulatory"/>
</dbReference>
<accession>A0ABP8NSV2</accession>
<reference evidence="3" key="1">
    <citation type="journal article" date="2019" name="Int. J. Syst. Evol. Microbiol.">
        <title>The Global Catalogue of Microorganisms (GCM) 10K type strain sequencing project: providing services to taxonomists for standard genome sequencing and annotation.</title>
        <authorList>
            <consortium name="The Broad Institute Genomics Platform"/>
            <consortium name="The Broad Institute Genome Sequencing Center for Infectious Disease"/>
            <person name="Wu L."/>
            <person name="Ma J."/>
        </authorList>
    </citation>
    <scope>NUCLEOTIDE SEQUENCE [LARGE SCALE GENOMIC DNA]</scope>
    <source>
        <strain evidence="3">JCM 32105</strain>
    </source>
</reference>
<evidence type="ECO:0000313" key="3">
    <source>
        <dbReference type="Proteomes" id="UP001500067"/>
    </source>
</evidence>
<dbReference type="EMBL" id="BAABFA010000024">
    <property type="protein sequence ID" value="GAA4470338.1"/>
    <property type="molecule type" value="Genomic_DNA"/>
</dbReference>
<protein>
    <recommendedName>
        <fullName evidence="4">Carboxypeptidase regulatory-like domain-containing protein</fullName>
    </recommendedName>
</protein>
<feature type="signal peptide" evidence="1">
    <location>
        <begin position="1"/>
        <end position="18"/>
    </location>
</feature>
<organism evidence="2 3">
    <name type="scientific">Nemorincola caseinilytica</name>
    <dbReference type="NCBI Taxonomy" id="2054315"/>
    <lineage>
        <taxon>Bacteria</taxon>
        <taxon>Pseudomonadati</taxon>
        <taxon>Bacteroidota</taxon>
        <taxon>Chitinophagia</taxon>
        <taxon>Chitinophagales</taxon>
        <taxon>Chitinophagaceae</taxon>
        <taxon>Nemorincola</taxon>
    </lineage>
</organism>
<sequence>MKILLQLLLAFVCSGAYAQGSAFRFRFFNEQTGIRVIPEHMMVTSKANGDTAYKVEQGQVAANGTVTLPIPDGRYDVTVIAHGYEAMSTWLEVKQQTLNVNFRLVNKERVRELAPEYLRSIHRPDAVVITGFVIDDATGLPLSNVTVKAADGSASAVSDSGGLYRLILPLPTNKTELTGRDVLHFAQEGYTTEQRSHFDLWPDGDMILNIRMKQGAGSHSETIVTKREIHHELYEP</sequence>
<evidence type="ECO:0000313" key="2">
    <source>
        <dbReference type="EMBL" id="GAA4470338.1"/>
    </source>
</evidence>
<dbReference type="Gene3D" id="2.60.40.1120">
    <property type="entry name" value="Carboxypeptidase-like, regulatory domain"/>
    <property type="match status" value="2"/>
</dbReference>
<evidence type="ECO:0008006" key="4">
    <source>
        <dbReference type="Google" id="ProtNLM"/>
    </source>
</evidence>
<evidence type="ECO:0000256" key="1">
    <source>
        <dbReference type="SAM" id="SignalP"/>
    </source>
</evidence>
<keyword evidence="3" id="KW-1185">Reference proteome</keyword>
<dbReference type="RefSeq" id="WP_345085456.1">
    <property type="nucleotide sequence ID" value="NZ_BAABFA010000024.1"/>
</dbReference>
<keyword evidence="1" id="KW-0732">Signal</keyword>
<gene>
    <name evidence="2" type="ORF">GCM10023093_31440</name>
</gene>
<comment type="caution">
    <text evidence="2">The sequence shown here is derived from an EMBL/GenBank/DDBJ whole genome shotgun (WGS) entry which is preliminary data.</text>
</comment>
<name>A0ABP8NSV2_9BACT</name>
<dbReference type="SUPFAM" id="SSF49464">
    <property type="entry name" value="Carboxypeptidase regulatory domain-like"/>
    <property type="match status" value="1"/>
</dbReference>
<proteinExistence type="predicted"/>
<feature type="chain" id="PRO_5047402670" description="Carboxypeptidase regulatory-like domain-containing protein" evidence="1">
    <location>
        <begin position="19"/>
        <end position="236"/>
    </location>
</feature>